<gene>
    <name evidence="8" type="ORF">ACA1_020930</name>
</gene>
<evidence type="ECO:0000256" key="4">
    <source>
        <dbReference type="ARBA" id="ARBA00022912"/>
    </source>
</evidence>
<keyword evidence="4" id="KW-0904">Protein phosphatase</keyword>
<keyword evidence="3" id="KW-0378">Hydrolase</keyword>
<keyword evidence="9" id="KW-1185">Reference proteome</keyword>
<dbReference type="SMART" id="SM00195">
    <property type="entry name" value="DSPc"/>
    <property type="match status" value="1"/>
</dbReference>
<dbReference type="InterPro" id="IPR016130">
    <property type="entry name" value="Tyr_Pase_AS"/>
</dbReference>
<evidence type="ECO:0000256" key="3">
    <source>
        <dbReference type="ARBA" id="ARBA00022801"/>
    </source>
</evidence>
<dbReference type="InterPro" id="IPR000387">
    <property type="entry name" value="Tyr_Pase_dom"/>
</dbReference>
<dbReference type="GeneID" id="14917144"/>
<dbReference type="OrthoDB" id="25316at2759"/>
<feature type="domain" description="Tyrosine specific protein phosphatases" evidence="7">
    <location>
        <begin position="80"/>
        <end position="132"/>
    </location>
</feature>
<dbReference type="STRING" id="1257118.L8GWI2"/>
<dbReference type="Proteomes" id="UP000011083">
    <property type="component" value="Unassembled WGS sequence"/>
</dbReference>
<evidence type="ECO:0000259" key="7">
    <source>
        <dbReference type="PROSITE" id="PS50056"/>
    </source>
</evidence>
<evidence type="ECO:0000256" key="2">
    <source>
        <dbReference type="ARBA" id="ARBA00013064"/>
    </source>
</evidence>
<dbReference type="CDD" id="cd14498">
    <property type="entry name" value="DSP"/>
    <property type="match status" value="1"/>
</dbReference>
<reference evidence="8 9" key="1">
    <citation type="journal article" date="2013" name="Genome Biol.">
        <title>Genome of Acanthamoeba castellanii highlights extensive lateral gene transfer and early evolution of tyrosine kinase signaling.</title>
        <authorList>
            <person name="Clarke M."/>
            <person name="Lohan A.J."/>
            <person name="Liu B."/>
            <person name="Lagkouvardos I."/>
            <person name="Roy S."/>
            <person name="Zafar N."/>
            <person name="Bertelli C."/>
            <person name="Schilde C."/>
            <person name="Kianianmomeni A."/>
            <person name="Burglin T.R."/>
            <person name="Frech C."/>
            <person name="Turcotte B."/>
            <person name="Kopec K.O."/>
            <person name="Synnott J.M."/>
            <person name="Choo C."/>
            <person name="Paponov I."/>
            <person name="Finkler A."/>
            <person name="Soon Heng Tan C."/>
            <person name="Hutchins A.P."/>
            <person name="Weinmeier T."/>
            <person name="Rattei T."/>
            <person name="Chu J.S."/>
            <person name="Gimenez G."/>
            <person name="Irimia M."/>
            <person name="Rigden D.J."/>
            <person name="Fitzpatrick D.A."/>
            <person name="Lorenzo-Morales J."/>
            <person name="Bateman A."/>
            <person name="Chiu C.H."/>
            <person name="Tang P."/>
            <person name="Hegemann P."/>
            <person name="Fromm H."/>
            <person name="Raoult D."/>
            <person name="Greub G."/>
            <person name="Miranda-Saavedra D."/>
            <person name="Chen N."/>
            <person name="Nash P."/>
            <person name="Ginger M.L."/>
            <person name="Horn M."/>
            <person name="Schaap P."/>
            <person name="Caler L."/>
            <person name="Loftus B."/>
        </authorList>
    </citation>
    <scope>NUCLEOTIDE SEQUENCE [LARGE SCALE GENOMIC DNA]</scope>
    <source>
        <strain evidence="8 9">Neff</strain>
    </source>
</reference>
<evidence type="ECO:0000313" key="9">
    <source>
        <dbReference type="Proteomes" id="UP000011083"/>
    </source>
</evidence>
<evidence type="ECO:0000256" key="5">
    <source>
        <dbReference type="ARBA" id="ARBA00047761"/>
    </source>
</evidence>
<dbReference type="OMA" id="ASWNDER"/>
<dbReference type="EMBL" id="KB007994">
    <property type="protein sequence ID" value="ELR16451.1"/>
    <property type="molecule type" value="Genomic_DNA"/>
</dbReference>
<dbReference type="RefSeq" id="XP_004338464.1">
    <property type="nucleotide sequence ID" value="XM_004338416.1"/>
</dbReference>
<protein>
    <recommendedName>
        <fullName evidence="2">protein-tyrosine-phosphatase</fullName>
        <ecNumber evidence="2">3.1.3.48</ecNumber>
    </recommendedName>
</protein>
<dbReference type="AlphaFoldDB" id="L8GWI2"/>
<dbReference type="GO" id="GO:0004722">
    <property type="term" value="F:protein serine/threonine phosphatase activity"/>
    <property type="evidence" value="ECO:0007669"/>
    <property type="project" value="UniProtKB-EC"/>
</dbReference>
<evidence type="ECO:0000259" key="6">
    <source>
        <dbReference type="PROSITE" id="PS50054"/>
    </source>
</evidence>
<evidence type="ECO:0000313" key="8">
    <source>
        <dbReference type="EMBL" id="ELR16451.1"/>
    </source>
</evidence>
<dbReference type="VEuPathDB" id="AmoebaDB:ACA1_020930"/>
<dbReference type="InterPro" id="IPR029021">
    <property type="entry name" value="Prot-tyrosine_phosphatase-like"/>
</dbReference>
<dbReference type="GO" id="GO:0004725">
    <property type="term" value="F:protein tyrosine phosphatase activity"/>
    <property type="evidence" value="ECO:0007669"/>
    <property type="project" value="UniProtKB-EC"/>
</dbReference>
<dbReference type="KEGG" id="acan:ACA1_020930"/>
<dbReference type="PROSITE" id="PS00383">
    <property type="entry name" value="TYR_PHOSPHATASE_1"/>
    <property type="match status" value="1"/>
</dbReference>
<dbReference type="GO" id="GO:0005737">
    <property type="term" value="C:cytoplasm"/>
    <property type="evidence" value="ECO:0007669"/>
    <property type="project" value="TreeGrafter"/>
</dbReference>
<accession>L8GWI2</accession>
<dbReference type="Pfam" id="PF00782">
    <property type="entry name" value="DSPc"/>
    <property type="match status" value="1"/>
</dbReference>
<dbReference type="PANTHER" id="PTHR10159:SF519">
    <property type="entry name" value="DUAL SPECIFICITY PROTEIN PHOSPHATASE MPK3"/>
    <property type="match status" value="1"/>
</dbReference>
<dbReference type="InterPro" id="IPR000340">
    <property type="entry name" value="Dual-sp_phosphatase_cat-dom"/>
</dbReference>
<organism evidence="8 9">
    <name type="scientific">Acanthamoeba castellanii (strain ATCC 30010 / Neff)</name>
    <dbReference type="NCBI Taxonomy" id="1257118"/>
    <lineage>
        <taxon>Eukaryota</taxon>
        <taxon>Amoebozoa</taxon>
        <taxon>Discosea</taxon>
        <taxon>Longamoebia</taxon>
        <taxon>Centramoebida</taxon>
        <taxon>Acanthamoebidae</taxon>
        <taxon>Acanthamoeba</taxon>
    </lineage>
</organism>
<proteinExistence type="inferred from homology"/>
<dbReference type="Gene3D" id="3.90.190.10">
    <property type="entry name" value="Protein tyrosine phosphatase superfamily"/>
    <property type="match status" value="1"/>
</dbReference>
<dbReference type="EC" id="3.1.3.48" evidence="2"/>
<evidence type="ECO:0000256" key="1">
    <source>
        <dbReference type="ARBA" id="ARBA00008601"/>
    </source>
</evidence>
<dbReference type="GO" id="GO:0043409">
    <property type="term" value="P:negative regulation of MAPK cascade"/>
    <property type="evidence" value="ECO:0007669"/>
    <property type="project" value="TreeGrafter"/>
</dbReference>
<sequence>MEGEIEETKASGPSEILSWLYLGSKYHYFDSDNLKSLGITHVLNVVGGRYPSDIPKDQFEIIPLSDYGTDKLDKKLTSCFEFLQLVKEREAKVLVHCQMGVNRSPTVVIAYLVKYENYSLKDAVDRVRERRPIVYPHKLYLEQLRELEPRWRSGESTFPKEVEEDCFPTIVWNV</sequence>
<dbReference type="SUPFAM" id="SSF52799">
    <property type="entry name" value="(Phosphotyrosine protein) phosphatases II"/>
    <property type="match status" value="1"/>
</dbReference>
<comment type="catalytic activity">
    <reaction evidence="5">
        <text>O-phospho-L-seryl-[protein] + H2O = L-seryl-[protein] + phosphate</text>
        <dbReference type="Rhea" id="RHEA:20629"/>
        <dbReference type="Rhea" id="RHEA-COMP:9863"/>
        <dbReference type="Rhea" id="RHEA-COMP:11604"/>
        <dbReference type="ChEBI" id="CHEBI:15377"/>
        <dbReference type="ChEBI" id="CHEBI:29999"/>
        <dbReference type="ChEBI" id="CHEBI:43474"/>
        <dbReference type="ChEBI" id="CHEBI:83421"/>
        <dbReference type="EC" id="3.1.3.16"/>
    </reaction>
</comment>
<dbReference type="PROSITE" id="PS50056">
    <property type="entry name" value="TYR_PHOSPHATASE_2"/>
    <property type="match status" value="1"/>
</dbReference>
<feature type="domain" description="Tyrosine-protein phosphatase" evidence="6">
    <location>
        <begin position="12"/>
        <end position="153"/>
    </location>
</feature>
<dbReference type="PANTHER" id="PTHR10159">
    <property type="entry name" value="DUAL SPECIFICITY PROTEIN PHOSPHATASE"/>
    <property type="match status" value="1"/>
</dbReference>
<dbReference type="InterPro" id="IPR020422">
    <property type="entry name" value="TYR_PHOSPHATASE_DUAL_dom"/>
</dbReference>
<comment type="similarity">
    <text evidence="1">Belongs to the protein-tyrosine phosphatase family. Non-receptor class dual specificity subfamily.</text>
</comment>
<dbReference type="PROSITE" id="PS50054">
    <property type="entry name" value="TYR_PHOSPHATASE_DUAL"/>
    <property type="match status" value="1"/>
</dbReference>
<name>L8GWI2_ACACF</name>